<protein>
    <submittedName>
        <fullName evidence="1">Uncharacterized protein</fullName>
    </submittedName>
</protein>
<proteinExistence type="predicted"/>
<accession>A0A7N0V6P5</accession>
<dbReference type="Gramene" id="Kaladp0196s0001.1.v1.1">
    <property type="protein sequence ID" value="Kaladp0196s0001.1.v1.1"/>
    <property type="gene ID" value="Kaladp0196s0001.v1.1"/>
</dbReference>
<evidence type="ECO:0000313" key="2">
    <source>
        <dbReference type="Proteomes" id="UP000594263"/>
    </source>
</evidence>
<organism evidence="1 2">
    <name type="scientific">Kalanchoe fedtschenkoi</name>
    <name type="common">Lavender scallops</name>
    <name type="synonym">South American air plant</name>
    <dbReference type="NCBI Taxonomy" id="63787"/>
    <lineage>
        <taxon>Eukaryota</taxon>
        <taxon>Viridiplantae</taxon>
        <taxon>Streptophyta</taxon>
        <taxon>Embryophyta</taxon>
        <taxon>Tracheophyta</taxon>
        <taxon>Spermatophyta</taxon>
        <taxon>Magnoliopsida</taxon>
        <taxon>eudicotyledons</taxon>
        <taxon>Gunneridae</taxon>
        <taxon>Pentapetalae</taxon>
        <taxon>Saxifragales</taxon>
        <taxon>Crassulaceae</taxon>
        <taxon>Kalanchoe</taxon>
    </lineage>
</organism>
<name>A0A7N0V6P5_KALFE</name>
<reference evidence="1" key="1">
    <citation type="submission" date="2021-01" db="UniProtKB">
        <authorList>
            <consortium name="EnsemblPlants"/>
        </authorList>
    </citation>
    <scope>IDENTIFICATION</scope>
</reference>
<dbReference type="Proteomes" id="UP000594263">
    <property type="component" value="Unplaced"/>
</dbReference>
<evidence type="ECO:0000313" key="1">
    <source>
        <dbReference type="EnsemblPlants" id="Kaladp0196s0001.1.v1.1"/>
    </source>
</evidence>
<keyword evidence="2" id="KW-1185">Reference proteome</keyword>
<dbReference type="AlphaFoldDB" id="A0A7N0V6P5"/>
<sequence length="79" mass="8718">MNEKMQTIAKRLKPSAIAPIASISSLKSPYTLNDRHFGGEHPRFASTTTLSTTGVGHLVRKGTGGRSSVRWSKWTYGNW</sequence>
<dbReference type="EnsemblPlants" id="Kaladp0196s0001.1.v1.1">
    <property type="protein sequence ID" value="Kaladp0196s0001.1.v1.1"/>
    <property type="gene ID" value="Kaladp0196s0001.v1.1"/>
</dbReference>